<protein>
    <submittedName>
        <fullName evidence="2">Uncharacterized protein</fullName>
    </submittedName>
</protein>
<proteinExistence type="predicted"/>
<evidence type="ECO:0000313" key="2">
    <source>
        <dbReference type="EMBL" id="MQM20235.1"/>
    </source>
</evidence>
<comment type="caution">
    <text evidence="2">The sequence shown here is derived from an EMBL/GenBank/DDBJ whole genome shotgun (WGS) entry which is preliminary data.</text>
</comment>
<dbReference type="EMBL" id="NMUH01009616">
    <property type="protein sequence ID" value="MQM20235.1"/>
    <property type="molecule type" value="Genomic_DNA"/>
</dbReference>
<feature type="compositionally biased region" description="Low complexity" evidence="1">
    <location>
        <begin position="217"/>
        <end position="229"/>
    </location>
</feature>
<dbReference type="PROSITE" id="PS01088">
    <property type="entry name" value="CAP_1"/>
    <property type="match status" value="1"/>
</dbReference>
<accession>A0A843XMH7</accession>
<keyword evidence="3" id="KW-1185">Reference proteome</keyword>
<dbReference type="InterPro" id="IPR018106">
    <property type="entry name" value="CAP_CS_N"/>
</dbReference>
<sequence length="467" mass="51535">MNVWMDFKLRLEGHNLMERLESMTIRLEYCWINSFLRLSTALGAPVDRFSSSVDSTGCSCRQVLTGRGLGVREIVSYQWLSTGDTGAIDRHSCPEHSTYEKTPPPAAAWAYDDEHEVGQLLVISHATPASTMPNTTTSTPTTPTVATLTSPLYNNPVIPPIIPSPLNISFSPALAPLLATPSIIDTTSPPLHHNLALRSGRMFHQMYPNTSVSMLGQPTQTSNNQQQQQDTKEIDPEDNIVQSPVAEAEDQDLEDLILAISHLFNEDSISYSPAMEQPVSAATTKRQLLGPGEDFEIVNPINPTKEFWPGLLAEGQIGVNPIDVDVVSVSTPWTPTLIPTSNDVDANFSDLHALQSQKFWRQGNSPIGELSPNGLRAILSPHVWERGLSSSKKPHFATLGPSLPFCKGGRREEKKPYFLTEENAHLCKPKTLFRGSAATRSLLDHRGRLPRPRLAVETAQEPRVKRF</sequence>
<dbReference type="AlphaFoldDB" id="A0A843XMH7"/>
<name>A0A843XMH7_COLES</name>
<feature type="region of interest" description="Disordered" evidence="1">
    <location>
        <begin position="212"/>
        <end position="237"/>
    </location>
</feature>
<organism evidence="2 3">
    <name type="scientific">Colocasia esculenta</name>
    <name type="common">Wild taro</name>
    <name type="synonym">Arum esculentum</name>
    <dbReference type="NCBI Taxonomy" id="4460"/>
    <lineage>
        <taxon>Eukaryota</taxon>
        <taxon>Viridiplantae</taxon>
        <taxon>Streptophyta</taxon>
        <taxon>Embryophyta</taxon>
        <taxon>Tracheophyta</taxon>
        <taxon>Spermatophyta</taxon>
        <taxon>Magnoliopsida</taxon>
        <taxon>Liliopsida</taxon>
        <taxon>Araceae</taxon>
        <taxon>Aroideae</taxon>
        <taxon>Colocasieae</taxon>
        <taxon>Colocasia</taxon>
    </lineage>
</organism>
<dbReference type="Proteomes" id="UP000652761">
    <property type="component" value="Unassembled WGS sequence"/>
</dbReference>
<evidence type="ECO:0000256" key="1">
    <source>
        <dbReference type="SAM" id="MobiDB-lite"/>
    </source>
</evidence>
<evidence type="ECO:0000313" key="3">
    <source>
        <dbReference type="Proteomes" id="UP000652761"/>
    </source>
</evidence>
<gene>
    <name evidence="2" type="ORF">Taro_053252</name>
</gene>
<reference evidence="2" key="1">
    <citation type="submission" date="2017-07" db="EMBL/GenBank/DDBJ databases">
        <title>Taro Niue Genome Assembly and Annotation.</title>
        <authorList>
            <person name="Atibalentja N."/>
            <person name="Keating K."/>
            <person name="Fields C.J."/>
        </authorList>
    </citation>
    <scope>NUCLEOTIDE SEQUENCE</scope>
    <source>
        <strain evidence="2">Niue_2</strain>
        <tissue evidence="2">Leaf</tissue>
    </source>
</reference>